<keyword evidence="1" id="KW-0472">Membrane</keyword>
<feature type="transmembrane region" description="Helical" evidence="1">
    <location>
        <begin position="217"/>
        <end position="238"/>
    </location>
</feature>
<evidence type="ECO:0000313" key="3">
    <source>
        <dbReference type="Proteomes" id="UP000229681"/>
    </source>
</evidence>
<feature type="transmembrane region" description="Helical" evidence="1">
    <location>
        <begin position="244"/>
        <end position="263"/>
    </location>
</feature>
<dbReference type="AlphaFoldDB" id="A0A2M8PFS5"/>
<reference evidence="2 3" key="1">
    <citation type="submission" date="2017-11" db="EMBL/GenBank/DDBJ databases">
        <title>Evolution of Phototrophy in the Chloroflexi Phylum Driven by Horizontal Gene Transfer.</title>
        <authorList>
            <person name="Ward L.M."/>
            <person name="Hemp J."/>
            <person name="Shih P.M."/>
            <person name="Mcglynn S.E."/>
            <person name="Fischer W."/>
        </authorList>
    </citation>
    <scope>NUCLEOTIDE SEQUENCE [LARGE SCALE GENOMIC DNA]</scope>
    <source>
        <strain evidence="2">JP3_13</strain>
    </source>
</reference>
<feature type="transmembrane region" description="Helical" evidence="1">
    <location>
        <begin position="89"/>
        <end position="107"/>
    </location>
</feature>
<feature type="transmembrane region" description="Helical" evidence="1">
    <location>
        <begin position="149"/>
        <end position="168"/>
    </location>
</feature>
<feature type="transmembrane region" description="Helical" evidence="1">
    <location>
        <begin position="188"/>
        <end position="205"/>
    </location>
</feature>
<feature type="transmembrane region" description="Helical" evidence="1">
    <location>
        <begin position="35"/>
        <end position="54"/>
    </location>
</feature>
<feature type="transmembrane region" description="Helical" evidence="1">
    <location>
        <begin position="60"/>
        <end position="82"/>
    </location>
</feature>
<dbReference type="Proteomes" id="UP000229681">
    <property type="component" value="Unassembled WGS sequence"/>
</dbReference>
<feature type="transmembrane region" description="Helical" evidence="1">
    <location>
        <begin position="314"/>
        <end position="339"/>
    </location>
</feature>
<dbReference type="EMBL" id="PGTM01000057">
    <property type="protein sequence ID" value="PJF36397.1"/>
    <property type="molecule type" value="Genomic_DNA"/>
</dbReference>
<comment type="caution">
    <text evidence="2">The sequence shown here is derived from an EMBL/GenBank/DDBJ whole genome shotgun (WGS) entry which is preliminary data.</text>
</comment>
<keyword evidence="1" id="KW-1133">Transmembrane helix</keyword>
<organism evidence="2 3">
    <name type="scientific">Candidatus Thermofonsia Clade 1 bacterium</name>
    <dbReference type="NCBI Taxonomy" id="2364210"/>
    <lineage>
        <taxon>Bacteria</taxon>
        <taxon>Bacillati</taxon>
        <taxon>Chloroflexota</taxon>
        <taxon>Candidatus Thermofontia</taxon>
        <taxon>Candidatus Thermofonsia Clade 1</taxon>
    </lineage>
</organism>
<accession>A0A2M8PFS5</accession>
<evidence type="ECO:0000313" key="2">
    <source>
        <dbReference type="EMBL" id="PJF36397.1"/>
    </source>
</evidence>
<sequence>MAEAQSTQAPRRLGEALRRLRQNFRPRARLSIWRLRLVFGLTLLTFSEIVVWQNPTARAWYEWLVLAVMYVALGGFLLDVIVRFQVHTPAAIGLACGIYGLLSGSIVNHGAFHNMPIGLIVRVLGLQVGAAFLALMLFMYVMRGKMPPLLALGCAALVGIAWGIWAAWYPAQPSIGWEVPARQTAQLYLIIPLVALGALYAFFMPRFEVLRELSLSLLWWEMIACGVPLFLSLLIGLLNNRIPALELLLPAAIFAFCLWALHFQQPESDPSILAQITFSAPSLLTYVLLVGPLIFFGILAFDAASGAFFPVGQLLYVIVAGFGSAWLPFASGLIFWAVLRTEYPVRRRRRVK</sequence>
<evidence type="ECO:0000256" key="1">
    <source>
        <dbReference type="SAM" id="Phobius"/>
    </source>
</evidence>
<feature type="transmembrane region" description="Helical" evidence="1">
    <location>
        <begin position="283"/>
        <end position="308"/>
    </location>
</feature>
<proteinExistence type="predicted"/>
<feature type="transmembrane region" description="Helical" evidence="1">
    <location>
        <begin position="119"/>
        <end position="142"/>
    </location>
</feature>
<protein>
    <submittedName>
        <fullName evidence="2">Uncharacterized protein</fullName>
    </submittedName>
</protein>
<name>A0A2M8PFS5_9CHLR</name>
<keyword evidence="1" id="KW-0812">Transmembrane</keyword>
<gene>
    <name evidence="2" type="ORF">CUN49_05675</name>
</gene>